<keyword evidence="3" id="KW-1185">Reference proteome</keyword>
<dbReference type="EMBL" id="MIKG01000028">
    <property type="protein sequence ID" value="RAO73987.1"/>
    <property type="molecule type" value="Genomic_DNA"/>
</dbReference>
<dbReference type="SUPFAM" id="SSF53474">
    <property type="entry name" value="alpha/beta-Hydrolases"/>
    <property type="match status" value="1"/>
</dbReference>
<reference evidence="2 3" key="1">
    <citation type="journal article" date="2017" name="Biotechnol. Biofuels">
        <title>Differential beta-glucosidase expression as a function of carbon source availability in Talaromyces amestolkiae: a genomic and proteomic approach.</title>
        <authorList>
            <person name="de Eugenio L.I."/>
            <person name="Mendez-Liter J.A."/>
            <person name="Nieto-Dominguez M."/>
            <person name="Alonso L."/>
            <person name="Gil-Munoz J."/>
            <person name="Barriuso J."/>
            <person name="Prieto A."/>
            <person name="Martinez M.J."/>
        </authorList>
    </citation>
    <scope>NUCLEOTIDE SEQUENCE [LARGE SCALE GENOMIC DNA]</scope>
    <source>
        <strain evidence="2 3">CIB</strain>
    </source>
</reference>
<sequence length="465" mass="49523">MRLILSVVTSLVACAVAKPVSVGTDDPIEHDSSHHHVARSGISGLLSTASKNLTSSNPYLSQQAASINSKVESLLSFSNNESTKSSSTESAADIISAIFSTRPADLTISVDLLLSTGLLTGEILNLLNGFTDSTLNSISNNNALDPETTIYPSKSTDDAPYSVDEHTLRSAIYIPDSFSYGANGKIPILLVPGTFIPAGVTYYFSFSKLGDRANVDPVWVNVPGDSLGDAQINAEFVAYAINYISGISSSSKIGVISWSQGGLDTQWALKYWPSTRSVVQDFIPISPDFHGTDLAYFICPGFPLLTCTPSVVQQEYTSSFVATLRAEDGDSAFVPTTVLYSSFDEIVEPQGGMSASAYMLDVRDVGVTNAWTQEVCAGQVAGGVYTHEGMLYNPLSWALAIDALTHDGPGDISRLDLDTVCSTYLAEGLLLDDLLGTEGLLLLALVNLLGYESWTAVEPPIMAYA</sequence>
<dbReference type="PANTHER" id="PTHR37574">
    <property type="entry name" value="LIPASE B"/>
    <property type="match status" value="1"/>
</dbReference>
<protein>
    <recommendedName>
        <fullName evidence="4">Lipase B</fullName>
    </recommendedName>
</protein>
<evidence type="ECO:0008006" key="4">
    <source>
        <dbReference type="Google" id="ProtNLM"/>
    </source>
</evidence>
<evidence type="ECO:0000256" key="1">
    <source>
        <dbReference type="SAM" id="SignalP"/>
    </source>
</evidence>
<gene>
    <name evidence="2" type="ORF">BHQ10_009999</name>
</gene>
<dbReference type="Proteomes" id="UP000249363">
    <property type="component" value="Unassembled WGS sequence"/>
</dbReference>
<dbReference type="AlphaFoldDB" id="A0A364LDW4"/>
<accession>A0A364LDW4</accession>
<dbReference type="GeneID" id="63799213"/>
<organism evidence="2 3">
    <name type="scientific">Talaromyces amestolkiae</name>
    <dbReference type="NCBI Taxonomy" id="1196081"/>
    <lineage>
        <taxon>Eukaryota</taxon>
        <taxon>Fungi</taxon>
        <taxon>Dikarya</taxon>
        <taxon>Ascomycota</taxon>
        <taxon>Pezizomycotina</taxon>
        <taxon>Eurotiomycetes</taxon>
        <taxon>Eurotiomycetidae</taxon>
        <taxon>Eurotiales</taxon>
        <taxon>Trichocomaceae</taxon>
        <taxon>Talaromyces</taxon>
        <taxon>Talaromyces sect. Talaromyces</taxon>
    </lineage>
</organism>
<evidence type="ECO:0000313" key="2">
    <source>
        <dbReference type="EMBL" id="RAO73987.1"/>
    </source>
</evidence>
<feature type="signal peptide" evidence="1">
    <location>
        <begin position="1"/>
        <end position="17"/>
    </location>
</feature>
<name>A0A364LDW4_TALAM</name>
<keyword evidence="1" id="KW-0732">Signal</keyword>
<proteinExistence type="predicted"/>
<dbReference type="PANTHER" id="PTHR37574:SF1">
    <property type="entry name" value="LIPASE B"/>
    <property type="match status" value="1"/>
</dbReference>
<dbReference type="InterPro" id="IPR053228">
    <property type="entry name" value="Stereospecific_Lipase"/>
</dbReference>
<evidence type="ECO:0000313" key="3">
    <source>
        <dbReference type="Proteomes" id="UP000249363"/>
    </source>
</evidence>
<dbReference type="STRING" id="1196081.A0A364LDW4"/>
<comment type="caution">
    <text evidence="2">The sequence shown here is derived from an EMBL/GenBank/DDBJ whole genome shotgun (WGS) entry which is preliminary data.</text>
</comment>
<dbReference type="OrthoDB" id="4605274at2759"/>
<dbReference type="InterPro" id="IPR029058">
    <property type="entry name" value="AB_hydrolase_fold"/>
</dbReference>
<dbReference type="Gene3D" id="3.40.50.1820">
    <property type="entry name" value="alpha/beta hydrolase"/>
    <property type="match status" value="1"/>
</dbReference>
<feature type="chain" id="PRO_5016793535" description="Lipase B" evidence="1">
    <location>
        <begin position="18"/>
        <end position="465"/>
    </location>
</feature>
<dbReference type="RefSeq" id="XP_040738501.1">
    <property type="nucleotide sequence ID" value="XM_040882974.1"/>
</dbReference>